<keyword evidence="2" id="KW-0231">Viral genome packaging</keyword>
<dbReference type="Gene3D" id="1.10.10.1400">
    <property type="entry name" value="Terminase, small subunit, N-terminal DNA-binding domain, HTH motif"/>
    <property type="match status" value="1"/>
</dbReference>
<reference evidence="3 4" key="1">
    <citation type="journal article" date="2014" name="PLoS Genet.">
        <title>Comparative Genomic Analysis of N2-Fixing and Non-N2-Fixing Paenibacillus spp.: Organization, Evolution and Expression of the Nitrogen Fixation Genes.</title>
        <authorList>
            <person name="Xie J.B."/>
            <person name="Du Z."/>
            <person name="Bai L."/>
            <person name="Tian C."/>
            <person name="Zhang Y."/>
            <person name="Xie J.Y."/>
            <person name="Wang T."/>
            <person name="Liu X."/>
            <person name="Chen X."/>
            <person name="Cheng Q."/>
            <person name="Chen S."/>
            <person name="Li J."/>
        </authorList>
    </citation>
    <scope>NUCLEOTIDE SEQUENCE [LARGE SCALE GENOMIC DNA]</scope>
    <source>
        <strain evidence="3 4">T27</strain>
    </source>
</reference>
<dbReference type="EMBL" id="CP004078">
    <property type="protein sequence ID" value="AHV96146.1"/>
    <property type="molecule type" value="Genomic_DNA"/>
</dbReference>
<dbReference type="InterPro" id="IPR005335">
    <property type="entry name" value="Terminase_ssu"/>
</dbReference>
<evidence type="ECO:0000256" key="1">
    <source>
        <dbReference type="ARBA" id="ARBA00022612"/>
    </source>
</evidence>
<proteinExistence type="predicted"/>
<evidence type="ECO:0000313" key="4">
    <source>
        <dbReference type="Proteomes" id="UP000019772"/>
    </source>
</evidence>
<dbReference type="Pfam" id="PF03592">
    <property type="entry name" value="Terminase_2"/>
    <property type="match status" value="1"/>
</dbReference>
<sequence>MALTAKQELFCKEYIVDLNATQAAIRAGYSERTAGSVGHENLKKPEIADKIAELQQERGKKVGIDAQWVLDRLVELTDRCMQGEPVTDREGNPTGEWKFDSSGANKALENIGKHLGMFKEKVEHSGNMGVSIINDIPRKQ</sequence>
<evidence type="ECO:0000313" key="3">
    <source>
        <dbReference type="EMBL" id="AHV96146.1"/>
    </source>
</evidence>
<dbReference type="PATRIC" id="fig|1268072.3.peg.1255"/>
<dbReference type="AlphaFoldDB" id="X4Z8W0"/>
<dbReference type="eggNOG" id="COG3728">
    <property type="taxonomic scope" value="Bacteria"/>
</dbReference>
<dbReference type="Proteomes" id="UP000019772">
    <property type="component" value="Chromosome"/>
</dbReference>
<dbReference type="GO" id="GO:0051276">
    <property type="term" value="P:chromosome organization"/>
    <property type="evidence" value="ECO:0007669"/>
    <property type="project" value="InterPro"/>
</dbReference>
<dbReference type="OrthoDB" id="7358785at2"/>
<evidence type="ECO:0000256" key="2">
    <source>
        <dbReference type="ARBA" id="ARBA00023219"/>
    </source>
</evidence>
<dbReference type="HOGENOM" id="CLU_064914_2_1_9"/>
<dbReference type="PANTHER" id="PTHR41328">
    <property type="entry name" value="TERMINASE SMALL SUBUNIT-RELATED"/>
    <property type="match status" value="1"/>
</dbReference>
<protein>
    <submittedName>
        <fullName evidence="3">Terminase small subunit</fullName>
    </submittedName>
</protein>
<name>X4Z8W0_9BACL</name>
<dbReference type="KEGG" id="psab:PSAB_06050"/>
<organism evidence="3 4">
    <name type="scientific">Paenibacillus sabinae T27</name>
    <dbReference type="NCBI Taxonomy" id="1268072"/>
    <lineage>
        <taxon>Bacteria</taxon>
        <taxon>Bacillati</taxon>
        <taxon>Bacillota</taxon>
        <taxon>Bacilli</taxon>
        <taxon>Bacillales</taxon>
        <taxon>Paenibacillaceae</taxon>
        <taxon>Paenibacillus</taxon>
    </lineage>
</organism>
<dbReference type="PANTHER" id="PTHR41328:SF2">
    <property type="entry name" value="TERMINASE SMALL SUBUNIT"/>
    <property type="match status" value="1"/>
</dbReference>
<dbReference type="InterPro" id="IPR038713">
    <property type="entry name" value="Terminase_Gp1_N_sf"/>
</dbReference>
<keyword evidence="1" id="KW-1188">Viral release from host cell</keyword>
<accession>X4Z8W0</accession>
<keyword evidence="4" id="KW-1185">Reference proteome</keyword>
<dbReference type="InterPro" id="IPR052404">
    <property type="entry name" value="SPP1-like_terminase"/>
</dbReference>
<dbReference type="RefSeq" id="WP_025333709.1">
    <property type="nucleotide sequence ID" value="NZ_CP004078.1"/>
</dbReference>
<dbReference type="STRING" id="1268072.PSAB_06050"/>
<gene>
    <name evidence="3" type="ORF">PSAB_06050</name>
</gene>